<dbReference type="PRINTS" id="PR00053">
    <property type="entry name" value="FORKHEAD"/>
</dbReference>
<dbReference type="PANTHER" id="PTHR11829">
    <property type="entry name" value="FORKHEAD BOX PROTEIN"/>
    <property type="match status" value="1"/>
</dbReference>
<evidence type="ECO:0000259" key="5">
    <source>
        <dbReference type="PROSITE" id="PS50039"/>
    </source>
</evidence>
<dbReference type="GO" id="GO:0000981">
    <property type="term" value="F:DNA-binding transcription factor activity, RNA polymerase II-specific"/>
    <property type="evidence" value="ECO:0007669"/>
    <property type="project" value="TreeGrafter"/>
</dbReference>
<evidence type="ECO:0000313" key="7">
    <source>
        <dbReference type="Proteomes" id="UP001295740"/>
    </source>
</evidence>
<dbReference type="GO" id="GO:0005634">
    <property type="term" value="C:nucleus"/>
    <property type="evidence" value="ECO:0007669"/>
    <property type="project" value="UniProtKB-SubCell"/>
</dbReference>
<dbReference type="GO" id="GO:0000978">
    <property type="term" value="F:RNA polymerase II cis-regulatory region sequence-specific DNA binding"/>
    <property type="evidence" value="ECO:0007669"/>
    <property type="project" value="TreeGrafter"/>
</dbReference>
<evidence type="ECO:0000256" key="1">
    <source>
        <dbReference type="ARBA" id="ARBA00023125"/>
    </source>
</evidence>
<protein>
    <submittedName>
        <fullName evidence="6">Uu.00g119340.m01.CDS01</fullName>
    </submittedName>
</protein>
<keyword evidence="2 3" id="KW-0539">Nucleus</keyword>
<evidence type="ECO:0000256" key="2">
    <source>
        <dbReference type="ARBA" id="ARBA00023242"/>
    </source>
</evidence>
<comment type="subcellular location">
    <subcellularLocation>
        <location evidence="3">Nucleus</location>
    </subcellularLocation>
</comment>
<keyword evidence="7" id="KW-1185">Reference proteome</keyword>
<name>A0AAI8VHK1_9PEZI</name>
<evidence type="ECO:0000256" key="4">
    <source>
        <dbReference type="SAM" id="MobiDB-lite"/>
    </source>
</evidence>
<dbReference type="Gene3D" id="1.10.10.10">
    <property type="entry name" value="Winged helix-like DNA-binding domain superfamily/Winged helix DNA-binding domain"/>
    <property type="match status" value="1"/>
</dbReference>
<gene>
    <name evidence="6" type="ORF">KHLLAP_LOCUS5008</name>
</gene>
<accession>A0AAI8VHK1</accession>
<dbReference type="PROSITE" id="PS50039">
    <property type="entry name" value="FORK_HEAD_3"/>
    <property type="match status" value="1"/>
</dbReference>
<dbReference type="SMART" id="SM00339">
    <property type="entry name" value="FH"/>
    <property type="match status" value="1"/>
</dbReference>
<dbReference type="EMBL" id="CAUWAG010000006">
    <property type="protein sequence ID" value="CAJ2504540.1"/>
    <property type="molecule type" value="Genomic_DNA"/>
</dbReference>
<organism evidence="6 7">
    <name type="scientific">Anthostomella pinea</name>
    <dbReference type="NCBI Taxonomy" id="933095"/>
    <lineage>
        <taxon>Eukaryota</taxon>
        <taxon>Fungi</taxon>
        <taxon>Dikarya</taxon>
        <taxon>Ascomycota</taxon>
        <taxon>Pezizomycotina</taxon>
        <taxon>Sordariomycetes</taxon>
        <taxon>Xylariomycetidae</taxon>
        <taxon>Xylariales</taxon>
        <taxon>Xylariaceae</taxon>
        <taxon>Anthostomella</taxon>
    </lineage>
</organism>
<feature type="region of interest" description="Disordered" evidence="4">
    <location>
        <begin position="72"/>
        <end position="93"/>
    </location>
</feature>
<feature type="domain" description="Fork-head" evidence="5">
    <location>
        <begin position="1"/>
        <end position="84"/>
    </location>
</feature>
<dbReference type="InterPro" id="IPR030456">
    <property type="entry name" value="TF_fork_head_CS_2"/>
</dbReference>
<evidence type="ECO:0000313" key="6">
    <source>
        <dbReference type="EMBL" id="CAJ2504540.1"/>
    </source>
</evidence>
<sequence length="93" mass="10856">MAILRSPHKRLLLPEIYKWISDTYSFYDPKERGWKNSIRHNLSLNPGFIKQERLKGAPGSYWTIEPGKEQQFMKEETPLPPPRKSTPATSSRT</sequence>
<reference evidence="6" key="1">
    <citation type="submission" date="2023-10" db="EMBL/GenBank/DDBJ databases">
        <authorList>
            <person name="Hackl T."/>
        </authorList>
    </citation>
    <scope>NUCLEOTIDE SEQUENCE</scope>
</reference>
<dbReference type="InterPro" id="IPR036390">
    <property type="entry name" value="WH_DNA-bd_sf"/>
</dbReference>
<dbReference type="InterPro" id="IPR050211">
    <property type="entry name" value="FOX_domain-containing"/>
</dbReference>
<comment type="caution">
    <text evidence="6">The sequence shown here is derived from an EMBL/GenBank/DDBJ whole genome shotgun (WGS) entry which is preliminary data.</text>
</comment>
<dbReference type="PROSITE" id="PS00658">
    <property type="entry name" value="FORK_HEAD_2"/>
    <property type="match status" value="1"/>
</dbReference>
<dbReference type="InterPro" id="IPR036388">
    <property type="entry name" value="WH-like_DNA-bd_sf"/>
</dbReference>
<dbReference type="AlphaFoldDB" id="A0AAI8VHK1"/>
<feature type="DNA-binding region" description="Fork-head" evidence="3">
    <location>
        <begin position="1"/>
        <end position="84"/>
    </location>
</feature>
<dbReference type="PANTHER" id="PTHR11829:SF343">
    <property type="entry name" value="FORK-HEAD DOMAIN-CONTAINING PROTEIN"/>
    <property type="match status" value="1"/>
</dbReference>
<proteinExistence type="predicted"/>
<dbReference type="Pfam" id="PF00250">
    <property type="entry name" value="Forkhead"/>
    <property type="match status" value="1"/>
</dbReference>
<dbReference type="Proteomes" id="UP001295740">
    <property type="component" value="Unassembled WGS sequence"/>
</dbReference>
<dbReference type="SUPFAM" id="SSF46785">
    <property type="entry name" value="Winged helix' DNA-binding domain"/>
    <property type="match status" value="1"/>
</dbReference>
<evidence type="ECO:0000256" key="3">
    <source>
        <dbReference type="PROSITE-ProRule" id="PRU00089"/>
    </source>
</evidence>
<dbReference type="InterPro" id="IPR001766">
    <property type="entry name" value="Fork_head_dom"/>
</dbReference>
<keyword evidence="1 3" id="KW-0238">DNA-binding</keyword>